<feature type="domain" description="Ice-binding protein C-terminal" evidence="2">
    <location>
        <begin position="227"/>
        <end position="247"/>
    </location>
</feature>
<evidence type="ECO:0000256" key="1">
    <source>
        <dbReference type="SAM" id="SignalP"/>
    </source>
</evidence>
<reference evidence="3 4" key="1">
    <citation type="submission" date="2022-10" db="EMBL/GenBank/DDBJ databases">
        <title>Aestuariibacter sp. AA17 isolated from Montipora capitata coral fragment.</title>
        <authorList>
            <person name="Emsley S.A."/>
            <person name="Pfannmuller K.M."/>
            <person name="Loughran R.M."/>
            <person name="Shlafstein M."/>
            <person name="Papke E."/>
            <person name="Saw J.H."/>
            <person name="Ushijima B."/>
            <person name="Videau P."/>
        </authorList>
    </citation>
    <scope>NUCLEOTIDE SEQUENCE [LARGE SCALE GENOMIC DNA]</scope>
    <source>
        <strain evidence="3 4">AA17</strain>
    </source>
</reference>
<keyword evidence="1" id="KW-0732">Signal</keyword>
<protein>
    <submittedName>
        <fullName evidence="3">PEP-CTERM sorting domain-containing protein</fullName>
    </submittedName>
</protein>
<organism evidence="3 4">
    <name type="scientific">Fluctibacter corallii</name>
    <dbReference type="NCBI Taxonomy" id="2984329"/>
    <lineage>
        <taxon>Bacteria</taxon>
        <taxon>Pseudomonadati</taxon>
        <taxon>Pseudomonadota</taxon>
        <taxon>Gammaproteobacteria</taxon>
        <taxon>Alteromonadales</taxon>
        <taxon>Alteromonadaceae</taxon>
        <taxon>Fluctibacter</taxon>
    </lineage>
</organism>
<feature type="chain" id="PRO_5046979610" evidence="1">
    <location>
        <begin position="25"/>
        <end position="248"/>
    </location>
</feature>
<evidence type="ECO:0000259" key="2">
    <source>
        <dbReference type="Pfam" id="PF07589"/>
    </source>
</evidence>
<evidence type="ECO:0000313" key="4">
    <source>
        <dbReference type="Proteomes" id="UP001652504"/>
    </source>
</evidence>
<evidence type="ECO:0000313" key="3">
    <source>
        <dbReference type="EMBL" id="MCV2886343.1"/>
    </source>
</evidence>
<feature type="signal peptide" evidence="1">
    <location>
        <begin position="1"/>
        <end position="24"/>
    </location>
</feature>
<gene>
    <name evidence="3" type="ORF">OE749_16735</name>
</gene>
<dbReference type="EMBL" id="JAOWKX010000010">
    <property type="protein sequence ID" value="MCV2886343.1"/>
    <property type="molecule type" value="Genomic_DNA"/>
</dbReference>
<proteinExistence type="predicted"/>
<dbReference type="InterPro" id="IPR013424">
    <property type="entry name" value="Ice-binding_C"/>
</dbReference>
<keyword evidence="4" id="KW-1185">Reference proteome</keyword>
<dbReference type="RefSeq" id="WP_263713631.1">
    <property type="nucleotide sequence ID" value="NZ_JAOWKX010000010.1"/>
</dbReference>
<accession>A0ABT3ACD1</accession>
<dbReference type="NCBIfam" id="NF033208">
    <property type="entry name" value="choice_anch_E"/>
    <property type="match status" value="1"/>
</dbReference>
<name>A0ABT3ACD1_9ALTE</name>
<sequence>MKNVKTYFALALLLCASISLKAHAALITLEQTVDWSVEFDTTDDESNGKTSTSRVPRIVFDTFDASLGTLQDVKLSFTSDIAYELDLYARDTTRRITFPGGNKYDPSASATFDLNSFVQISQSSWLLTMSDPVKQSKRASCEKLNVRTSSCDDNTRLSHNVDFIFDDEDIAWFIDNAQLTLLPVIFASSEITRCNNDCSGRIFGNWHGQLNISYRYDDATARSAVGVPEPSTLVSLALGLLIFARKRQ</sequence>
<comment type="caution">
    <text evidence="3">The sequence shown here is derived from an EMBL/GenBank/DDBJ whole genome shotgun (WGS) entry which is preliminary data.</text>
</comment>
<dbReference type="Proteomes" id="UP001652504">
    <property type="component" value="Unassembled WGS sequence"/>
</dbReference>
<dbReference type="NCBIfam" id="TIGR02595">
    <property type="entry name" value="PEP_CTERM"/>
    <property type="match status" value="1"/>
</dbReference>
<dbReference type="Pfam" id="PF07589">
    <property type="entry name" value="PEP-CTERM"/>
    <property type="match status" value="1"/>
</dbReference>